<accession>A0A0S2I4D3</accession>
<dbReference type="InterPro" id="IPR035992">
    <property type="entry name" value="Ricin_B-like_lectins"/>
</dbReference>
<dbReference type="OrthoDB" id="1124260at2"/>
<dbReference type="STRING" id="1307839.L21SP5_03484"/>
<dbReference type="AlphaFoldDB" id="A0A0S2I4D3"/>
<dbReference type="Proteomes" id="UP000064893">
    <property type="component" value="Chromosome"/>
</dbReference>
<evidence type="ECO:0000259" key="1">
    <source>
        <dbReference type="Pfam" id="PF14200"/>
    </source>
</evidence>
<feature type="domain" description="Ricin B lectin" evidence="1">
    <location>
        <begin position="479"/>
        <end position="555"/>
    </location>
</feature>
<dbReference type="CDD" id="cd00161">
    <property type="entry name" value="beta-trefoil_Ricin-like"/>
    <property type="match status" value="1"/>
</dbReference>
<proteinExistence type="predicted"/>
<evidence type="ECO:0000313" key="3">
    <source>
        <dbReference type="Proteomes" id="UP000064893"/>
    </source>
</evidence>
<dbReference type="InterPro" id="IPR000772">
    <property type="entry name" value="Ricin_B_lectin"/>
</dbReference>
<name>A0A0S2I4D3_9BACT</name>
<dbReference type="RefSeq" id="WP_057954417.1">
    <property type="nucleotide sequence ID" value="NZ_CP013118.1"/>
</dbReference>
<gene>
    <name evidence="2" type="ORF">L21SP5_03484</name>
</gene>
<dbReference type="KEGG" id="blq:L21SP5_03484"/>
<keyword evidence="3" id="KW-1185">Reference proteome</keyword>
<evidence type="ECO:0000313" key="2">
    <source>
        <dbReference type="EMBL" id="ALO17095.1"/>
    </source>
</evidence>
<sequence>MSISPANGQIALEANRNKMTMNDFSSILRDGFGLSVPDVFPNNVYVKDVKILYSPNGGEIGEVEIEQGFAMKGRANLLGAVEAEIDYFANWEDGFYLDYRFDADLKDALMKEIKKTNLPQAATEKVLSKLQLRKVHTRLEAGMDLKMSGETHVKFEVFGNSHDFKIEASLDPEHIVNSIIDKIKEQSKIMQVAEDVVKIAGSAATASIKTVEKGWAEVSKRAGDVAEYRHHNPLLNGDHRSGDRCKTHCVPNRAKKMGNPVYEKSNAAVKDFYNKVIPKLALIEGSHKRKELIWDDWKRLVNSINKNWKKVRDDQYYWGYDKDQGDVERYGRQYRSLIDAKKAEHKKYRLKLWNEMMTKSFEPISPEYNKLTDIYFLKNMANEDYYIDISGYHFTAHRDKKTPVSVYPKDGGESGLQGIDRFIKFIPHPSTKEYFYIQPQHSDYVFDVKGDNNTPGNEIIIYPKSDKREVQLFKKIPVPGKRNTYYIQNKESGFLVTSNGKSKPLTQEKKTRAKNQQWYFESARATDMAPVITDFTFALRNVEANRHLDLPGSRDHARKKDAHTQLLEYGLPS</sequence>
<protein>
    <recommendedName>
        <fullName evidence="1">Ricin B lectin domain-containing protein</fullName>
    </recommendedName>
</protein>
<dbReference type="SUPFAM" id="SSF50370">
    <property type="entry name" value="Ricin B-like lectins"/>
    <property type="match status" value="1"/>
</dbReference>
<reference evidence="2 3" key="1">
    <citation type="submission" date="2015-11" db="EMBL/GenBank/DDBJ databases">
        <title>Description and complete genome sequence of a novel strain predominating in hypersaline microbial mats and representing a new family of the Bacteriodetes phylum.</title>
        <authorList>
            <person name="Spring S."/>
            <person name="Bunk B."/>
            <person name="Sproer C."/>
            <person name="Klenk H.-P."/>
        </authorList>
    </citation>
    <scope>NUCLEOTIDE SEQUENCE [LARGE SCALE GENOMIC DNA]</scope>
    <source>
        <strain evidence="2 3">L21-Spi-D4</strain>
    </source>
</reference>
<dbReference type="Gene3D" id="2.80.10.50">
    <property type="match status" value="2"/>
</dbReference>
<organism evidence="2 3">
    <name type="scientific">Salinivirga cyanobacteriivorans</name>
    <dbReference type="NCBI Taxonomy" id="1307839"/>
    <lineage>
        <taxon>Bacteria</taxon>
        <taxon>Pseudomonadati</taxon>
        <taxon>Bacteroidota</taxon>
        <taxon>Bacteroidia</taxon>
        <taxon>Bacteroidales</taxon>
        <taxon>Salinivirgaceae</taxon>
        <taxon>Salinivirga</taxon>
    </lineage>
</organism>
<dbReference type="EMBL" id="CP013118">
    <property type="protein sequence ID" value="ALO17095.1"/>
    <property type="molecule type" value="Genomic_DNA"/>
</dbReference>
<dbReference type="Pfam" id="PF14200">
    <property type="entry name" value="RicinB_lectin_2"/>
    <property type="match status" value="1"/>
</dbReference>